<evidence type="ECO:0000313" key="3">
    <source>
        <dbReference type="Proteomes" id="UP000287651"/>
    </source>
</evidence>
<protein>
    <submittedName>
        <fullName evidence="2">Uncharacterized protein</fullName>
    </submittedName>
</protein>
<organism evidence="2 3">
    <name type="scientific">Ensete ventricosum</name>
    <name type="common">Abyssinian banana</name>
    <name type="synonym">Musa ensete</name>
    <dbReference type="NCBI Taxonomy" id="4639"/>
    <lineage>
        <taxon>Eukaryota</taxon>
        <taxon>Viridiplantae</taxon>
        <taxon>Streptophyta</taxon>
        <taxon>Embryophyta</taxon>
        <taxon>Tracheophyta</taxon>
        <taxon>Spermatophyta</taxon>
        <taxon>Magnoliopsida</taxon>
        <taxon>Liliopsida</taxon>
        <taxon>Zingiberales</taxon>
        <taxon>Musaceae</taxon>
        <taxon>Ensete</taxon>
    </lineage>
</organism>
<name>A0A427A9N6_ENSVE</name>
<evidence type="ECO:0000256" key="1">
    <source>
        <dbReference type="SAM" id="MobiDB-lite"/>
    </source>
</evidence>
<feature type="region of interest" description="Disordered" evidence="1">
    <location>
        <begin position="34"/>
        <end position="60"/>
    </location>
</feature>
<comment type="caution">
    <text evidence="2">The sequence shown here is derived from an EMBL/GenBank/DDBJ whole genome shotgun (WGS) entry which is preliminary data.</text>
</comment>
<evidence type="ECO:0000313" key="2">
    <source>
        <dbReference type="EMBL" id="RRT72935.1"/>
    </source>
</evidence>
<gene>
    <name evidence="2" type="ORF">B296_00033952</name>
</gene>
<dbReference type="Proteomes" id="UP000287651">
    <property type="component" value="Unassembled WGS sequence"/>
</dbReference>
<accession>A0A427A9N6</accession>
<proteinExistence type="predicted"/>
<reference evidence="2 3" key="1">
    <citation type="journal article" date="2014" name="Agronomy (Basel)">
        <title>A Draft Genome Sequence for Ensete ventricosum, the Drought-Tolerant Tree Against Hunger.</title>
        <authorList>
            <person name="Harrison J."/>
            <person name="Moore K.A."/>
            <person name="Paszkiewicz K."/>
            <person name="Jones T."/>
            <person name="Grant M."/>
            <person name="Ambacheew D."/>
            <person name="Muzemil S."/>
            <person name="Studholme D.J."/>
        </authorList>
    </citation>
    <scope>NUCLEOTIDE SEQUENCE [LARGE SCALE GENOMIC DNA]</scope>
</reference>
<dbReference type="EMBL" id="AMZH03003246">
    <property type="protein sequence ID" value="RRT72935.1"/>
    <property type="molecule type" value="Genomic_DNA"/>
</dbReference>
<sequence>MSGMYRSASRSVRGPLATGRYWWVMVDFDRRHPLPGGISNAATRKRVKKQGRRKRKRKNLEHHRPLMVWRRVSFFVVFFAEGRRRLRPENLGTTL</sequence>
<feature type="compositionally biased region" description="Basic residues" evidence="1">
    <location>
        <begin position="43"/>
        <end position="60"/>
    </location>
</feature>
<dbReference type="AlphaFoldDB" id="A0A427A9N6"/>